<accession>A0A3N4LU45</accession>
<gene>
    <name evidence="1" type="ORF">L211DRAFT_847066</name>
</gene>
<dbReference type="InParanoid" id="A0A3N4LU45"/>
<protein>
    <recommendedName>
        <fullName evidence="3">F-box domain-containing protein</fullName>
    </recommendedName>
</protein>
<dbReference type="Proteomes" id="UP000267821">
    <property type="component" value="Unassembled WGS sequence"/>
</dbReference>
<organism evidence="1 2">
    <name type="scientific">Terfezia boudieri ATCC MYA-4762</name>
    <dbReference type="NCBI Taxonomy" id="1051890"/>
    <lineage>
        <taxon>Eukaryota</taxon>
        <taxon>Fungi</taxon>
        <taxon>Dikarya</taxon>
        <taxon>Ascomycota</taxon>
        <taxon>Pezizomycotina</taxon>
        <taxon>Pezizomycetes</taxon>
        <taxon>Pezizales</taxon>
        <taxon>Pezizaceae</taxon>
        <taxon>Terfezia</taxon>
    </lineage>
</organism>
<proteinExistence type="predicted"/>
<sequence length="246" mass="27926">MQSSGNFISTPTPRSVGLLTQVLSIYPTLRPILSSSHRADIIHLARTCRTLNSILRDSVFPLCTPFPRCTSALEYCHWCRAIVCISCKVQVQQQYKPCVMDTSYSDLTINAAMVFSSQTQTQTNLDVIHQVLIYQEDRNYHRGIQLIENTTLCASCFSTYGGPMPSQRRTHTQRYFIKELDWEELPITHTMCNCTPNTQAECKGDKRLMEFKDIPLESVLIAVVKLPQDLRETSTSEFVALYITGS</sequence>
<evidence type="ECO:0000313" key="2">
    <source>
        <dbReference type="Proteomes" id="UP000267821"/>
    </source>
</evidence>
<name>A0A3N4LU45_9PEZI</name>
<dbReference type="EMBL" id="ML121534">
    <property type="protein sequence ID" value="RPB26416.1"/>
    <property type="molecule type" value="Genomic_DNA"/>
</dbReference>
<keyword evidence="2" id="KW-1185">Reference proteome</keyword>
<dbReference type="OrthoDB" id="5445802at2759"/>
<reference evidence="1 2" key="1">
    <citation type="journal article" date="2018" name="Nat. Ecol. Evol.">
        <title>Pezizomycetes genomes reveal the molecular basis of ectomycorrhizal truffle lifestyle.</title>
        <authorList>
            <person name="Murat C."/>
            <person name="Payen T."/>
            <person name="Noel B."/>
            <person name="Kuo A."/>
            <person name="Morin E."/>
            <person name="Chen J."/>
            <person name="Kohler A."/>
            <person name="Krizsan K."/>
            <person name="Balestrini R."/>
            <person name="Da Silva C."/>
            <person name="Montanini B."/>
            <person name="Hainaut M."/>
            <person name="Levati E."/>
            <person name="Barry K.W."/>
            <person name="Belfiori B."/>
            <person name="Cichocki N."/>
            <person name="Clum A."/>
            <person name="Dockter R.B."/>
            <person name="Fauchery L."/>
            <person name="Guy J."/>
            <person name="Iotti M."/>
            <person name="Le Tacon F."/>
            <person name="Lindquist E.A."/>
            <person name="Lipzen A."/>
            <person name="Malagnac F."/>
            <person name="Mello A."/>
            <person name="Molinier V."/>
            <person name="Miyauchi S."/>
            <person name="Poulain J."/>
            <person name="Riccioni C."/>
            <person name="Rubini A."/>
            <person name="Sitrit Y."/>
            <person name="Splivallo R."/>
            <person name="Traeger S."/>
            <person name="Wang M."/>
            <person name="Zifcakova L."/>
            <person name="Wipf D."/>
            <person name="Zambonelli A."/>
            <person name="Paolocci F."/>
            <person name="Nowrousian M."/>
            <person name="Ottonello S."/>
            <person name="Baldrian P."/>
            <person name="Spatafora J.W."/>
            <person name="Henrissat B."/>
            <person name="Nagy L.G."/>
            <person name="Aury J.M."/>
            <person name="Wincker P."/>
            <person name="Grigoriev I.V."/>
            <person name="Bonfante P."/>
            <person name="Martin F.M."/>
        </authorList>
    </citation>
    <scope>NUCLEOTIDE SEQUENCE [LARGE SCALE GENOMIC DNA]</scope>
    <source>
        <strain evidence="1 2">ATCC MYA-4762</strain>
    </source>
</reference>
<evidence type="ECO:0008006" key="3">
    <source>
        <dbReference type="Google" id="ProtNLM"/>
    </source>
</evidence>
<dbReference type="AlphaFoldDB" id="A0A3N4LU45"/>
<evidence type="ECO:0000313" key="1">
    <source>
        <dbReference type="EMBL" id="RPB26416.1"/>
    </source>
</evidence>